<evidence type="ECO:0000313" key="1">
    <source>
        <dbReference type="EMBL" id="QBK85566.1"/>
    </source>
</evidence>
<reference evidence="1" key="1">
    <citation type="journal article" date="2019" name="MBio">
        <title>Virus Genomes from Deep Sea Sediments Expand the Ocean Megavirome and Support Independent Origins of Viral Gigantism.</title>
        <authorList>
            <person name="Backstrom D."/>
            <person name="Yutin N."/>
            <person name="Jorgensen S.L."/>
            <person name="Dharamshi J."/>
            <person name="Homa F."/>
            <person name="Zaremba-Niedwiedzka K."/>
            <person name="Spang A."/>
            <person name="Wolf Y.I."/>
            <person name="Koonin E.V."/>
            <person name="Ettema T.J."/>
        </authorList>
    </citation>
    <scope>NUCLEOTIDE SEQUENCE</scope>
</reference>
<proteinExistence type="predicted"/>
<sequence>MSISSNQPFISANSQSIATQYVYSYLGNDKEACFKLLSNDFHATMYRNGKLAFKGGKKEFEAFMSTANFGTMKKCNNISLSASDVSGQPFIKAVSLQFHKFPKRENMVEEIEPNMVKDEINFIVKEEEGKALQISSITHNYFTIYFPNVGPDIH</sequence>
<dbReference type="EMBL" id="MK500327">
    <property type="protein sequence ID" value="QBK85566.1"/>
    <property type="molecule type" value="Genomic_DNA"/>
</dbReference>
<gene>
    <name evidence="1" type="ORF">LCMAC101_01610</name>
</gene>
<protein>
    <submittedName>
        <fullName evidence="1">Uncharacterized protein</fullName>
    </submittedName>
</protein>
<accession>A0A481YSV4</accession>
<name>A0A481YSV4_9VIRU</name>
<organism evidence="1">
    <name type="scientific">Marseillevirus LCMAC101</name>
    <dbReference type="NCBI Taxonomy" id="2506602"/>
    <lineage>
        <taxon>Viruses</taxon>
        <taxon>Varidnaviria</taxon>
        <taxon>Bamfordvirae</taxon>
        <taxon>Nucleocytoviricota</taxon>
        <taxon>Megaviricetes</taxon>
        <taxon>Pimascovirales</taxon>
        <taxon>Pimascovirales incertae sedis</taxon>
        <taxon>Marseilleviridae</taxon>
    </lineage>
</organism>